<dbReference type="SUPFAM" id="SSF50129">
    <property type="entry name" value="GroES-like"/>
    <property type="match status" value="1"/>
</dbReference>
<evidence type="ECO:0000313" key="6">
    <source>
        <dbReference type="EMBL" id="ODV66892.1"/>
    </source>
</evidence>
<dbReference type="SMART" id="SM00829">
    <property type="entry name" value="PKS_ER"/>
    <property type="match status" value="1"/>
</dbReference>
<dbReference type="Pfam" id="PF00107">
    <property type="entry name" value="ADH_zinc_N"/>
    <property type="match status" value="1"/>
</dbReference>
<dbReference type="GO" id="GO:0003960">
    <property type="term" value="F:quinone reductase (NADPH) activity"/>
    <property type="evidence" value="ECO:0007669"/>
    <property type="project" value="EnsemblFungi"/>
</dbReference>
<dbReference type="InterPro" id="IPR036291">
    <property type="entry name" value="NAD(P)-bd_dom_sf"/>
</dbReference>
<evidence type="ECO:0000256" key="1">
    <source>
        <dbReference type="ARBA" id="ARBA00022857"/>
    </source>
</evidence>
<dbReference type="GO" id="GO:0005829">
    <property type="term" value="C:cytosol"/>
    <property type="evidence" value="ECO:0007669"/>
    <property type="project" value="TreeGrafter"/>
</dbReference>
<gene>
    <name evidence="6" type="ORF">HYPBUDRAFT_110144</name>
</gene>
<name>A0A1E4RHZ3_9ASCO</name>
<feature type="domain" description="Enoyl reductase (ER)" evidence="5">
    <location>
        <begin position="21"/>
        <end position="336"/>
    </location>
</feature>
<dbReference type="STRING" id="984485.A0A1E4RHZ3"/>
<dbReference type="InterPro" id="IPR047618">
    <property type="entry name" value="QOR-like"/>
</dbReference>
<evidence type="ECO:0000256" key="2">
    <source>
        <dbReference type="ARBA" id="ARBA00023002"/>
    </source>
</evidence>
<dbReference type="OrthoDB" id="48317at2759"/>
<proteinExistence type="predicted"/>
<dbReference type="SUPFAM" id="SSF51735">
    <property type="entry name" value="NAD(P)-binding Rossmann-fold domains"/>
    <property type="match status" value="1"/>
</dbReference>
<dbReference type="GO" id="GO:0070402">
    <property type="term" value="F:NADPH binding"/>
    <property type="evidence" value="ECO:0007669"/>
    <property type="project" value="TreeGrafter"/>
</dbReference>
<dbReference type="InterPro" id="IPR002364">
    <property type="entry name" value="Quin_OxRdtase/zeta-crystal_CS"/>
</dbReference>
<dbReference type="PANTHER" id="PTHR48106">
    <property type="entry name" value="QUINONE OXIDOREDUCTASE PIG3-RELATED"/>
    <property type="match status" value="1"/>
</dbReference>
<accession>A0A1E4RHZ3</accession>
<keyword evidence="7" id="KW-1185">Reference proteome</keyword>
<dbReference type="RefSeq" id="XP_020075959.1">
    <property type="nucleotide sequence ID" value="XM_020218749.1"/>
</dbReference>
<dbReference type="PANTHER" id="PTHR48106:SF13">
    <property type="entry name" value="QUINONE OXIDOREDUCTASE-RELATED"/>
    <property type="match status" value="1"/>
</dbReference>
<dbReference type="AlphaFoldDB" id="A0A1E4RHZ3"/>
<dbReference type="GO" id="GO:0032440">
    <property type="term" value="F:2-alkenal reductase [NAD(P)H] activity"/>
    <property type="evidence" value="ECO:0007669"/>
    <property type="project" value="EnsemblFungi"/>
</dbReference>
<dbReference type="GeneID" id="30993299"/>
<dbReference type="PROSITE" id="PS01162">
    <property type="entry name" value="QOR_ZETA_CRYSTAL"/>
    <property type="match status" value="1"/>
</dbReference>
<dbReference type="GO" id="GO:0008270">
    <property type="term" value="F:zinc ion binding"/>
    <property type="evidence" value="ECO:0007669"/>
    <property type="project" value="InterPro"/>
</dbReference>
<dbReference type="Gene3D" id="3.40.50.720">
    <property type="entry name" value="NAD(P)-binding Rossmann-like Domain"/>
    <property type="match status" value="1"/>
</dbReference>
<dbReference type="GO" id="GO:0035925">
    <property type="term" value="F:mRNA 3'-UTR AU-rich region binding"/>
    <property type="evidence" value="ECO:0007669"/>
    <property type="project" value="EnsemblFungi"/>
</dbReference>
<dbReference type="Pfam" id="PF08240">
    <property type="entry name" value="ADH_N"/>
    <property type="match status" value="1"/>
</dbReference>
<dbReference type="Gene3D" id="3.90.180.10">
    <property type="entry name" value="Medium-chain alcohol dehydrogenases, catalytic domain"/>
    <property type="match status" value="1"/>
</dbReference>
<evidence type="ECO:0000259" key="5">
    <source>
        <dbReference type="SMART" id="SM00829"/>
    </source>
</evidence>
<keyword evidence="1" id="KW-0521">NADP</keyword>
<reference evidence="7" key="1">
    <citation type="submission" date="2016-05" db="EMBL/GenBank/DDBJ databases">
        <title>Comparative genomics of biotechnologically important yeasts.</title>
        <authorList>
            <consortium name="DOE Joint Genome Institute"/>
            <person name="Riley R."/>
            <person name="Haridas S."/>
            <person name="Wolfe K.H."/>
            <person name="Lopes M.R."/>
            <person name="Hittinger C.T."/>
            <person name="Goker M."/>
            <person name="Salamov A."/>
            <person name="Wisecaver J."/>
            <person name="Long T.M."/>
            <person name="Aerts A.L."/>
            <person name="Barry K."/>
            <person name="Choi C."/>
            <person name="Clum A."/>
            <person name="Coughlan A.Y."/>
            <person name="Deshpande S."/>
            <person name="Douglass A.P."/>
            <person name="Hanson S.J."/>
            <person name="Klenk H.-P."/>
            <person name="Labutti K."/>
            <person name="Lapidus A."/>
            <person name="Lindquist E."/>
            <person name="Lipzen A."/>
            <person name="Meier-Kolthoff J.P."/>
            <person name="Ohm R.A."/>
            <person name="Otillar R.P."/>
            <person name="Pangilinan J."/>
            <person name="Peng Y."/>
            <person name="Rokas A."/>
            <person name="Rosa C.A."/>
            <person name="Scheuner C."/>
            <person name="Sibirny A.A."/>
            <person name="Slot J.C."/>
            <person name="Stielow J.B."/>
            <person name="Sun H."/>
            <person name="Kurtzman C.P."/>
            <person name="Blackwell M."/>
            <person name="Grigoriev I.V."/>
            <person name="Jeffries T.W."/>
        </authorList>
    </citation>
    <scope>NUCLEOTIDE SEQUENCE [LARGE SCALE GENOMIC DNA]</scope>
    <source>
        <strain evidence="7">NRRL Y-1933</strain>
    </source>
</reference>
<protein>
    <recommendedName>
        <fullName evidence="4">Probable quinone oxidoreductase</fullName>
    </recommendedName>
    <alternativeName>
        <fullName evidence="3">NADPH:quinone reductase</fullName>
    </alternativeName>
</protein>
<dbReference type="InterPro" id="IPR013149">
    <property type="entry name" value="ADH-like_C"/>
</dbReference>
<sequence>MSSSVQLPSQQKAALTEKIGDSVEVIQYTDIDTPQITSPTDVIIKNKYAGVNYIESYFRKGIYPIASFPYIFGREASGIIAAVGDEVTKYKVGDKVAYVNPSTFAQYSKIDESKVQVLKLPESIGDDQLKLYGSFFIQGLTALTFVHEAYEVKKSDYILVWAAAGGVGQILVQLGRLIGANVIAVASTNEKLDIAKGLGAKYLINSSKDDVLAKVKEITNDNGVAASFDSVGKDTFETSLAALARKGTLVSFGNSSGTVDPLSINRLSAKNIKLARPTVMNYVVTQDEWDFYTEKFLKYIKDGDIKVEITKTYPLSQYKQAATDLESRKTTGKLALEIPQ</sequence>
<organism evidence="6 7">
    <name type="scientific">Hyphopichia burtonii NRRL Y-1933</name>
    <dbReference type="NCBI Taxonomy" id="984485"/>
    <lineage>
        <taxon>Eukaryota</taxon>
        <taxon>Fungi</taxon>
        <taxon>Dikarya</taxon>
        <taxon>Ascomycota</taxon>
        <taxon>Saccharomycotina</taxon>
        <taxon>Pichiomycetes</taxon>
        <taxon>Debaryomycetaceae</taxon>
        <taxon>Hyphopichia</taxon>
    </lineage>
</organism>
<dbReference type="EMBL" id="KV454541">
    <property type="protein sequence ID" value="ODV66892.1"/>
    <property type="molecule type" value="Genomic_DNA"/>
</dbReference>
<dbReference type="InterPro" id="IPR011032">
    <property type="entry name" value="GroES-like_sf"/>
</dbReference>
<dbReference type="InterPro" id="IPR020843">
    <property type="entry name" value="ER"/>
</dbReference>
<dbReference type="CDD" id="cd05286">
    <property type="entry name" value="QOR2"/>
    <property type="match status" value="1"/>
</dbReference>
<keyword evidence="2" id="KW-0560">Oxidoreductase</keyword>
<evidence type="ECO:0000313" key="7">
    <source>
        <dbReference type="Proteomes" id="UP000095085"/>
    </source>
</evidence>
<evidence type="ECO:0000256" key="3">
    <source>
        <dbReference type="ARBA" id="ARBA00043088"/>
    </source>
</evidence>
<dbReference type="InterPro" id="IPR013154">
    <property type="entry name" value="ADH-like_N"/>
</dbReference>
<dbReference type="FunFam" id="3.40.50.720:FF:000053">
    <property type="entry name" value="Quinone oxidoreductase 1"/>
    <property type="match status" value="1"/>
</dbReference>
<dbReference type="Proteomes" id="UP000095085">
    <property type="component" value="Unassembled WGS sequence"/>
</dbReference>
<dbReference type="GO" id="GO:0034599">
    <property type="term" value="P:cellular response to oxidative stress"/>
    <property type="evidence" value="ECO:0007669"/>
    <property type="project" value="EnsemblFungi"/>
</dbReference>
<evidence type="ECO:0000256" key="4">
    <source>
        <dbReference type="ARBA" id="ARBA00070796"/>
    </source>
</evidence>